<sequence length="80" mass="8498">MTRTTTHDTGLELIDPATHHGRDAAHLRAIIAAAEKVEAAQEQLADVVAEARRGGTSWTVIGAGLGVSKQAAQQRFGRRP</sequence>
<reference evidence="1 2" key="1">
    <citation type="submission" date="2019-06" db="EMBL/GenBank/DDBJ databases">
        <title>Sequencing the genomes of 1000 actinobacteria strains.</title>
        <authorList>
            <person name="Klenk H.-P."/>
        </authorList>
    </citation>
    <scope>NUCLEOTIDE SEQUENCE [LARGE SCALE GENOMIC DNA]</scope>
    <source>
        <strain evidence="1 2">DSM 24617</strain>
    </source>
</reference>
<dbReference type="EMBL" id="VFOK01000001">
    <property type="protein sequence ID" value="TQL34646.1"/>
    <property type="molecule type" value="Genomic_DNA"/>
</dbReference>
<accession>A0A542XFP1</accession>
<proteinExistence type="predicted"/>
<comment type="caution">
    <text evidence="1">The sequence shown here is derived from an EMBL/GenBank/DDBJ whole genome shotgun (WGS) entry which is preliminary data.</text>
</comment>
<dbReference type="AlphaFoldDB" id="A0A542XFP1"/>
<evidence type="ECO:0000313" key="2">
    <source>
        <dbReference type="Proteomes" id="UP000318336"/>
    </source>
</evidence>
<protein>
    <submittedName>
        <fullName evidence="1">Uncharacterized protein</fullName>
    </submittedName>
</protein>
<evidence type="ECO:0000313" key="1">
    <source>
        <dbReference type="EMBL" id="TQL34646.1"/>
    </source>
</evidence>
<name>A0A542XFP1_9MICO</name>
<gene>
    <name evidence="1" type="ORF">FB554_2822</name>
</gene>
<organism evidence="1 2">
    <name type="scientific">Barrientosiimonas humi</name>
    <dbReference type="NCBI Taxonomy" id="999931"/>
    <lineage>
        <taxon>Bacteria</taxon>
        <taxon>Bacillati</taxon>
        <taxon>Actinomycetota</taxon>
        <taxon>Actinomycetes</taxon>
        <taxon>Micrococcales</taxon>
        <taxon>Dermacoccaceae</taxon>
        <taxon>Barrientosiimonas</taxon>
    </lineage>
</organism>
<dbReference type="OrthoDB" id="3579809at2"/>
<dbReference type="RefSeq" id="WP_142007013.1">
    <property type="nucleotide sequence ID" value="NZ_CAJTBP010000001.1"/>
</dbReference>
<keyword evidence="2" id="KW-1185">Reference proteome</keyword>
<dbReference type="Proteomes" id="UP000318336">
    <property type="component" value="Unassembled WGS sequence"/>
</dbReference>